<keyword evidence="1" id="KW-0732">Signal</keyword>
<dbReference type="Gene3D" id="2.60.40.10">
    <property type="entry name" value="Immunoglobulins"/>
    <property type="match status" value="1"/>
</dbReference>
<accession>A0A6S6TPV8</accession>
<sequence>MKKQLLASTLLCFAFLCFATSIVYAQPNKQYYWKGSSGDFNDPAMWWVDAYNSGTTATQAPNSTNSVFFTAAAFAVPNVTITVNANASCDSLMCENTILAANTPILSGSSNVSIGVYGSFALADNMDVQYQGILRFRSQRTGIETIDPRGKMLRLLKLEIDGSVNTEFQLLSRLHVEDFNNSLGNLLASQGGVIELLSGTFNTNGEDVSTDFFHSDNNNPDRGLLMNNSTIEIDGRYTQYCWKVDFNSVTNNYTTFDATGSNLLFNWYYGYNWVAFGTEMDYDTVTMEVHSARPVTNRDVYTYLHLGLSKDCSINHLLLETRLYLIYSTNSFTIHNLYYESKRAILGWHTAGRPTLNLENIFAPNYCDHFFPMTPISNGGNKMTINKITPGVLTMNNLLLENVDCDVTGGRSYIANNSIDGNNNDPNFTINPPAARQLYFRDNVDDNWHTLGNWEEKIGASFVAATCVPTPSDDVFIDASSYSTSSIVRFDSLAYCHDLTFDNAIPAGSVFRCYNILNLFGDLNGCSTIDIRNVGGQGYVYAFGTTDTIQTNGAAMNVNMYLEIGADYEFIGNYNAPNNGLYCRNSTTTIRAQSDTLFLQRMNPARLFMDSTQVFIYGNNRWTISDASGLKTYTGTTTFHFQSNNVDINIRTLPNVIFYGSATTIYHNTTIEGDITLLDDANFSYSYYGGHSTQSIINITGSMALYNGDMNLTSGKEYTFASRTGSSLTIAGDLNGTGNCADQIRIQTNGYDTGIIPVTVNGTTNLSYASIQGLDNTGNPALVANNSIDAGDNTNITFTTGTGVTYYWRAHRTNPTDFVGDWSDQGHWTINPASLVGDSACIPTILDSVIFDGNSFSPSSNGCTVDGVKYCRSLIFRADARLIGAGSTSGNLPESPNRIYIDESFMLANAMTNFDYRGSIHMIGSGDINTNGTTLEIFKLEFDNPTGTWDFQSDLMMSNAWTTATTYKRYGIFSLQGGTVNTNNYDITIPAQFTSTTATNRTLNLGSSVINHLCNGTYYIHWSAQTRFPWDVRTATNFTLNAGTSQIVFANNTTGFVYDKRFYMGDGLSYNQVRFEDNDDPSFVYNSANYTYAELLGTTYLYDDNSFDSLYLEGGQYYYLGSGNRQTLNSPHGKLIANGNSSSFVFMESTTSGAPAFLHKTYGYAFCLDFVKVKEIEGTKEPVLASVPAAFQAIHPFLEFQTGVNSDNINNSATGIWAFNLPTLVTPHLTGTDSIVLCKYSSPQLGTLTLLGTEPYFLDYTWTDNLGNSGVNTLTFNDDDSDPATPYTYYMPLPTTASETQYSINVHTSRCGALTGATPVDVWIFAPEEDTLVNIPTTASCELNNESTWFTFMDDMEGEPIAALRDSINASDNHALGMTNVEVFFDPTIQTVNYMGLNYPYLERHWDIVPTNNGAARVRLFFTQAELDNLAGRTYWGPHPNNPLGTLNPATDLQLLKYSSGTVGVGTPTALTYTVVPMTGGITNPFADLTDVIAIEFEVTSFSHFILIPQQTILLTLDLSIFDAQVVDEDKVAVDWTVASEQDVDYYEVERSQDAIEGHLVQRVDAKGLPNTSYALLDNDAYRGTSYYRIKAVDYNGGFTYSDWKMVEIKGWDVVRVFPVPTADHLNIELTSNQHDEVTLTVYDALGSLVHQEIRVVQNANQQQLKMNTSQLSGGVYYLNISNQNGYTQQRKFIIQK</sequence>
<gene>
    <name evidence="3" type="ORF">HELGO_WM19901</name>
</gene>
<reference evidence="3" key="1">
    <citation type="submission" date="2020-01" db="EMBL/GenBank/DDBJ databases">
        <authorList>
            <person name="Meier V. D."/>
            <person name="Meier V D."/>
        </authorList>
    </citation>
    <scope>NUCLEOTIDE SEQUENCE</scope>
    <source>
        <strain evidence="3">HLG_WM_MAG_10</strain>
    </source>
</reference>
<organism evidence="3">
    <name type="scientific">uncultured Aureispira sp</name>
    <dbReference type="NCBI Taxonomy" id="1331704"/>
    <lineage>
        <taxon>Bacteria</taxon>
        <taxon>Pseudomonadati</taxon>
        <taxon>Bacteroidota</taxon>
        <taxon>Saprospiria</taxon>
        <taxon>Saprospirales</taxon>
        <taxon>Saprospiraceae</taxon>
        <taxon>Aureispira</taxon>
        <taxon>environmental samples</taxon>
    </lineage>
</organism>
<protein>
    <recommendedName>
        <fullName evidence="2">Secretion system C-terminal sorting domain-containing protein</fullName>
    </recommendedName>
</protein>
<evidence type="ECO:0000256" key="1">
    <source>
        <dbReference type="SAM" id="SignalP"/>
    </source>
</evidence>
<name>A0A6S6TPV8_9BACT</name>
<proteinExistence type="predicted"/>
<evidence type="ECO:0000259" key="2">
    <source>
        <dbReference type="Pfam" id="PF18962"/>
    </source>
</evidence>
<dbReference type="NCBIfam" id="TIGR04183">
    <property type="entry name" value="Por_Secre_tail"/>
    <property type="match status" value="1"/>
</dbReference>
<dbReference type="InterPro" id="IPR013783">
    <property type="entry name" value="Ig-like_fold"/>
</dbReference>
<dbReference type="Pfam" id="PF18962">
    <property type="entry name" value="Por_Secre_tail"/>
    <property type="match status" value="1"/>
</dbReference>
<feature type="chain" id="PRO_5027725293" description="Secretion system C-terminal sorting domain-containing protein" evidence="1">
    <location>
        <begin position="26"/>
        <end position="1697"/>
    </location>
</feature>
<evidence type="ECO:0000313" key="3">
    <source>
        <dbReference type="EMBL" id="CAA6824841.1"/>
    </source>
</evidence>
<dbReference type="InterPro" id="IPR026444">
    <property type="entry name" value="Secre_tail"/>
</dbReference>
<feature type="signal peptide" evidence="1">
    <location>
        <begin position="1"/>
        <end position="25"/>
    </location>
</feature>
<feature type="domain" description="Secretion system C-terminal sorting" evidence="2">
    <location>
        <begin position="1617"/>
        <end position="1695"/>
    </location>
</feature>
<dbReference type="EMBL" id="CACVAQ010000352">
    <property type="protein sequence ID" value="CAA6824841.1"/>
    <property type="molecule type" value="Genomic_DNA"/>
</dbReference>